<dbReference type="InterPro" id="IPR015341">
    <property type="entry name" value="Glyco_hydro_38_cen"/>
</dbReference>
<dbReference type="Pfam" id="PF01074">
    <property type="entry name" value="Glyco_hydro_38N"/>
    <property type="match status" value="1"/>
</dbReference>
<dbReference type="InterPro" id="IPR028995">
    <property type="entry name" value="Glyco_hydro_57/38_cen_sf"/>
</dbReference>
<dbReference type="InterPro" id="IPR037094">
    <property type="entry name" value="Glyco_hydro_38_cen_sf"/>
</dbReference>
<gene>
    <name evidence="11" type="ORF">PVAND_013352</name>
</gene>
<organism evidence="11 12">
    <name type="scientific">Polypedilum vanderplanki</name>
    <name type="common">Sleeping chironomid midge</name>
    <dbReference type="NCBI Taxonomy" id="319348"/>
    <lineage>
        <taxon>Eukaryota</taxon>
        <taxon>Metazoa</taxon>
        <taxon>Ecdysozoa</taxon>
        <taxon>Arthropoda</taxon>
        <taxon>Hexapoda</taxon>
        <taxon>Insecta</taxon>
        <taxon>Pterygota</taxon>
        <taxon>Neoptera</taxon>
        <taxon>Endopterygota</taxon>
        <taxon>Diptera</taxon>
        <taxon>Nematocera</taxon>
        <taxon>Chironomoidea</taxon>
        <taxon>Chironomidae</taxon>
        <taxon>Chironominae</taxon>
        <taxon>Polypedilum</taxon>
        <taxon>Polypedilum</taxon>
    </lineage>
</organism>
<dbReference type="GO" id="GO:0006491">
    <property type="term" value="P:N-glycan processing"/>
    <property type="evidence" value="ECO:0007669"/>
    <property type="project" value="TreeGrafter"/>
</dbReference>
<keyword evidence="6 9" id="KW-0326">Glycosidase</keyword>
<dbReference type="InterPro" id="IPR027291">
    <property type="entry name" value="Glyco_hydro_38_N_sf"/>
</dbReference>
<keyword evidence="12" id="KW-1185">Reference proteome</keyword>
<dbReference type="GO" id="GO:0046872">
    <property type="term" value="F:metal ion binding"/>
    <property type="evidence" value="ECO:0007669"/>
    <property type="project" value="UniProtKB-KW"/>
</dbReference>
<dbReference type="GO" id="GO:0004572">
    <property type="term" value="F:mannosyl-oligosaccharide 1,3-1,6-alpha-mannosidase activity"/>
    <property type="evidence" value="ECO:0007669"/>
    <property type="project" value="UniProtKB-EC"/>
</dbReference>
<dbReference type="Gene3D" id="2.60.40.1180">
    <property type="entry name" value="Golgi alpha-mannosidase II"/>
    <property type="match status" value="1"/>
</dbReference>
<dbReference type="InterPro" id="IPR050843">
    <property type="entry name" value="Glycosyl_Hydrlase_38"/>
</dbReference>
<dbReference type="Proteomes" id="UP001107558">
    <property type="component" value="Chromosome 1"/>
</dbReference>
<dbReference type="SUPFAM" id="SSF88713">
    <property type="entry name" value="Glycoside hydrolase/deacetylase"/>
    <property type="match status" value="1"/>
</dbReference>
<evidence type="ECO:0000313" key="12">
    <source>
        <dbReference type="Proteomes" id="UP001107558"/>
    </source>
</evidence>
<evidence type="ECO:0000256" key="6">
    <source>
        <dbReference type="ARBA" id="ARBA00023295"/>
    </source>
</evidence>
<dbReference type="InterPro" id="IPR000602">
    <property type="entry name" value="Glyco_hydro_38_N"/>
</dbReference>
<dbReference type="GO" id="GO:0000139">
    <property type="term" value="C:Golgi membrane"/>
    <property type="evidence" value="ECO:0007669"/>
    <property type="project" value="TreeGrafter"/>
</dbReference>
<dbReference type="GO" id="GO:0030246">
    <property type="term" value="F:carbohydrate binding"/>
    <property type="evidence" value="ECO:0007669"/>
    <property type="project" value="InterPro"/>
</dbReference>
<feature type="domain" description="Glycoside hydrolase family 38 central" evidence="10">
    <location>
        <begin position="268"/>
        <end position="356"/>
    </location>
</feature>
<dbReference type="EC" id="3.2.1.-" evidence="9"/>
<evidence type="ECO:0000256" key="4">
    <source>
        <dbReference type="ARBA" id="ARBA00022801"/>
    </source>
</evidence>
<comment type="subunit">
    <text evidence="2">Homodimer; disulfide-linked.</text>
</comment>
<accession>A0A9J6CPF3</accession>
<dbReference type="InterPro" id="IPR011013">
    <property type="entry name" value="Gal_mutarotase_sf_dom"/>
</dbReference>
<dbReference type="Pfam" id="PF07748">
    <property type="entry name" value="Glyco_hydro_38C"/>
    <property type="match status" value="1"/>
</dbReference>
<reference evidence="11" key="1">
    <citation type="submission" date="2021-03" db="EMBL/GenBank/DDBJ databases">
        <title>Chromosome level genome of the anhydrobiotic midge Polypedilum vanderplanki.</title>
        <authorList>
            <person name="Yoshida Y."/>
            <person name="Kikawada T."/>
            <person name="Gusev O."/>
        </authorList>
    </citation>
    <scope>NUCLEOTIDE SEQUENCE</scope>
    <source>
        <strain evidence="11">NIAS01</strain>
        <tissue evidence="11">Whole body or cell culture</tissue>
    </source>
</reference>
<keyword evidence="3 9" id="KW-0479">Metal-binding</keyword>
<evidence type="ECO:0000256" key="2">
    <source>
        <dbReference type="ARBA" id="ARBA00011748"/>
    </source>
</evidence>
<comment type="similarity">
    <text evidence="1 9">Belongs to the glycosyl hydrolase 38 family.</text>
</comment>
<protein>
    <recommendedName>
        <fullName evidence="9">Alpha-mannosidase</fullName>
        <ecNumber evidence="9">3.2.1.-</ecNumber>
    </recommendedName>
</protein>
<comment type="caution">
    <text evidence="11">The sequence shown here is derived from an EMBL/GenBank/DDBJ whole genome shotgun (WGS) entry which is preliminary data.</text>
</comment>
<evidence type="ECO:0000256" key="9">
    <source>
        <dbReference type="RuleBase" id="RU361199"/>
    </source>
</evidence>
<dbReference type="InterPro" id="IPR013780">
    <property type="entry name" value="Glyco_hydro_b"/>
</dbReference>
<dbReference type="SUPFAM" id="SSF88688">
    <property type="entry name" value="Families 57/38 glycoside transferase middle domain"/>
    <property type="match status" value="1"/>
</dbReference>
<proteinExistence type="inferred from homology"/>
<evidence type="ECO:0000256" key="3">
    <source>
        <dbReference type="ARBA" id="ARBA00022723"/>
    </source>
</evidence>
<comment type="catalytic activity">
    <reaction evidence="8">
        <text>N(4)-{beta-D-GlcNAc-(1-&gt;2)-alpha-D-Man-(1-&gt;3)-[alpha-D-Man-(1-&gt;3)-[alpha-D-Man-(1-&gt;6)]-alpha-D-Man-(1-&gt;6)]-beta-D-Man-(1-&gt;4)-beta-D-GlcNAc-(1-&gt;4)-beta-D-GlcNAc}-L-asparaginyl-[protein] + 2 H2O = 2 alpha-D-mannopyranose + an N(4)-{beta-D-GlcNAc-(1-&gt;2)-alpha-D-Man-(1-&gt;3)-[alpha-D-Man-(1-&gt;6)]-beta-D-Man-(1-&gt;4)-beta-D-GlcNAc-(1-&gt;4)-beta-D-GlcNAc}-L-asparaginyl-[protein]</text>
        <dbReference type="Rhea" id="RHEA:56052"/>
        <dbReference type="Rhea" id="RHEA-COMP:14368"/>
        <dbReference type="Rhea" id="RHEA-COMP:14369"/>
        <dbReference type="ChEBI" id="CHEBI:15377"/>
        <dbReference type="ChEBI" id="CHEBI:28729"/>
        <dbReference type="ChEBI" id="CHEBI:60615"/>
        <dbReference type="ChEBI" id="CHEBI:60625"/>
        <dbReference type="EC" id="3.2.1.114"/>
    </reaction>
</comment>
<dbReference type="FunFam" id="1.20.1270.50:FF:000001">
    <property type="entry name" value="Alpha-mannosidase"/>
    <property type="match status" value="1"/>
</dbReference>
<dbReference type="SMART" id="SM00872">
    <property type="entry name" value="Alpha-mann_mid"/>
    <property type="match status" value="1"/>
</dbReference>
<name>A0A9J6CPF3_POLVA</name>
<comment type="cofactor">
    <cofactor evidence="9">
        <name>Zn(2+)</name>
        <dbReference type="ChEBI" id="CHEBI:29105"/>
    </cofactor>
    <text evidence="9">Binds 1 zinc ion per subunit.</text>
</comment>
<dbReference type="PANTHER" id="PTHR11607">
    <property type="entry name" value="ALPHA-MANNOSIDASE"/>
    <property type="match status" value="1"/>
</dbReference>
<comment type="function">
    <text evidence="7">Catalyzes the first committed step in the biosynthesis of complex N-glycans. It controls conversion of high mannose to complex N-glycans; the final hydrolytic step in the N-glycan maturation pathway.</text>
</comment>
<dbReference type="Gene3D" id="3.20.110.10">
    <property type="entry name" value="Glycoside hydrolase 38, N terminal domain"/>
    <property type="match status" value="1"/>
</dbReference>
<dbReference type="Gene3D" id="1.20.1270.50">
    <property type="entry name" value="Glycoside hydrolase family 38, central domain"/>
    <property type="match status" value="1"/>
</dbReference>
<dbReference type="OrthoDB" id="10261055at2759"/>
<dbReference type="Pfam" id="PF09261">
    <property type="entry name" value="Alpha-mann_mid"/>
    <property type="match status" value="1"/>
</dbReference>
<evidence type="ECO:0000259" key="10">
    <source>
        <dbReference type="SMART" id="SM00872"/>
    </source>
</evidence>
<dbReference type="PANTHER" id="PTHR11607:SF70">
    <property type="entry name" value="ALPHA-MANNOSIDASE"/>
    <property type="match status" value="1"/>
</dbReference>
<dbReference type="InterPro" id="IPR011682">
    <property type="entry name" value="Glyco_hydro_38_C"/>
</dbReference>
<evidence type="ECO:0000256" key="7">
    <source>
        <dbReference type="ARBA" id="ARBA00059516"/>
    </source>
</evidence>
<dbReference type="Gene3D" id="2.70.98.30">
    <property type="entry name" value="Golgi alpha-mannosidase II, domain 4"/>
    <property type="match status" value="1"/>
</dbReference>
<dbReference type="GO" id="GO:0006013">
    <property type="term" value="P:mannose metabolic process"/>
    <property type="evidence" value="ECO:0007669"/>
    <property type="project" value="InterPro"/>
</dbReference>
<keyword evidence="5 9" id="KW-0862">Zinc</keyword>
<evidence type="ECO:0000256" key="5">
    <source>
        <dbReference type="ARBA" id="ARBA00022833"/>
    </source>
</evidence>
<sequence>MWWQQASEDQKQTFKRLVHEGRIEIMSGGWVMTDEATAHIYAILDQFIEGHQWVKHELNVTPSHSWVIDPFGHGSTVPYLLGAFGFKGAIIQRIHYNWKEWLAARQYGDFIWKPQWNSEKNSQYSVLTHNMPFDMYFVDSSCGPNAKECGPFDFRWYPQLSDSTVPQKADQLIGQYRRSASFYPHNVFLAFVGGDFRYNTESEFEVQHNYKKIIDYVNANGAKYNNAKLQFGTPKDYFKIVRERMENFPTLIGDLFPYGDVFTSGEAAYWTGYFTTRPFVKIVCRELEHNLRNAEILFTIAYNKAKQGNYGDVALNLAQNYVNLINARRNLGLFQHHDAITGTSRQPVMKNYLERMYESIGQTLKIQQQAIEMLVQSIGKNQQNFIDGVSYIREKASDISGRIKLEISESSNIEIILFNSLAQDRVDIASISVSSSNVKIIDADGNDVKFQINFSFKNVSGEIITSGDEFEVIFIARLPPLSLTIYRVIYATTSINELCTYNEIKNPNSENGKIELDSSKFKLTIDKKTGSVQFNTNINGLENKKPFTIGFGAYNTAAKKSGAYLFKPDPTMPEKDVFTSDKASRITVINGPLASYVEVIYGSLLVHTIRVLKTGTHLDEGIYIENFVNMEKKHANMEMFMRIKSPIKNDNEFYTDLNGFQWQRRKRVSRAGIGIEGNYYPITVGAFIQDNEQRLTYITDHAQGATSPELGTLEVMIDRRTPIDDQRGMEEGVTDNLPNLQRAWLTIEKVESHHPQKYQVPSIHAQNLMQINNYPVNIYINSNGFEINRRVKLLKESLPCDLHLFNLRTLGTDENQTIPSQSALLVAHRINYDCNYSNLNAFYVDICKQNVEHFDNIEIFNDVSVKSVQKTSLTALKSHGSISSFRADPIEAMELKTFNVTFS</sequence>
<evidence type="ECO:0000313" key="11">
    <source>
        <dbReference type="EMBL" id="KAG5684105.1"/>
    </source>
</evidence>
<evidence type="ECO:0000256" key="8">
    <source>
        <dbReference type="ARBA" id="ARBA00093232"/>
    </source>
</evidence>
<dbReference type="InterPro" id="IPR011330">
    <property type="entry name" value="Glyco_hydro/deAcase_b/a-brl"/>
</dbReference>
<evidence type="ECO:0000256" key="1">
    <source>
        <dbReference type="ARBA" id="ARBA00009792"/>
    </source>
</evidence>
<dbReference type="SUPFAM" id="SSF74650">
    <property type="entry name" value="Galactose mutarotase-like"/>
    <property type="match status" value="1"/>
</dbReference>
<dbReference type="AlphaFoldDB" id="A0A9J6CPF3"/>
<dbReference type="EMBL" id="JADBJN010000001">
    <property type="protein sequence ID" value="KAG5684105.1"/>
    <property type="molecule type" value="Genomic_DNA"/>
</dbReference>
<keyword evidence="4 9" id="KW-0378">Hydrolase</keyword>